<organism evidence="2 3">
    <name type="scientific">Laetiporus sulphureus 93-53</name>
    <dbReference type="NCBI Taxonomy" id="1314785"/>
    <lineage>
        <taxon>Eukaryota</taxon>
        <taxon>Fungi</taxon>
        <taxon>Dikarya</taxon>
        <taxon>Basidiomycota</taxon>
        <taxon>Agaricomycotina</taxon>
        <taxon>Agaricomycetes</taxon>
        <taxon>Polyporales</taxon>
        <taxon>Laetiporus</taxon>
    </lineage>
</organism>
<proteinExistence type="predicted"/>
<evidence type="ECO:0000313" key="2">
    <source>
        <dbReference type="EMBL" id="KZS99939.1"/>
    </source>
</evidence>
<evidence type="ECO:0000256" key="1">
    <source>
        <dbReference type="SAM" id="MobiDB-lite"/>
    </source>
</evidence>
<dbReference type="RefSeq" id="XP_040757680.1">
    <property type="nucleotide sequence ID" value="XM_040910305.1"/>
</dbReference>
<sequence>MFYGRRKKSVSAHCTRNLSTPAITSRLLPAPLHAAQLGSHARPGSNGAMSYSDDSEDKFLARLLGVSRLQGGAAFNQPAISGIDSTATKRYQETQSG</sequence>
<dbReference type="GeneID" id="63827334"/>
<feature type="region of interest" description="Disordered" evidence="1">
    <location>
        <begin position="34"/>
        <end position="53"/>
    </location>
</feature>
<dbReference type="InParanoid" id="A0A165AZE5"/>
<keyword evidence="3" id="KW-1185">Reference proteome</keyword>
<accession>A0A165AZE5</accession>
<reference evidence="2 3" key="1">
    <citation type="journal article" date="2016" name="Mol. Biol. Evol.">
        <title>Comparative Genomics of Early-Diverging Mushroom-Forming Fungi Provides Insights into the Origins of Lignocellulose Decay Capabilities.</title>
        <authorList>
            <person name="Nagy L.G."/>
            <person name="Riley R."/>
            <person name="Tritt A."/>
            <person name="Adam C."/>
            <person name="Daum C."/>
            <person name="Floudas D."/>
            <person name="Sun H."/>
            <person name="Yadav J.S."/>
            <person name="Pangilinan J."/>
            <person name="Larsson K.H."/>
            <person name="Matsuura K."/>
            <person name="Barry K."/>
            <person name="Labutti K."/>
            <person name="Kuo R."/>
            <person name="Ohm R.A."/>
            <person name="Bhattacharya S.S."/>
            <person name="Shirouzu T."/>
            <person name="Yoshinaga Y."/>
            <person name="Martin F.M."/>
            <person name="Grigoriev I.V."/>
            <person name="Hibbett D.S."/>
        </authorList>
    </citation>
    <scope>NUCLEOTIDE SEQUENCE [LARGE SCALE GENOMIC DNA]</scope>
    <source>
        <strain evidence="2 3">93-53</strain>
    </source>
</reference>
<evidence type="ECO:0000313" key="3">
    <source>
        <dbReference type="Proteomes" id="UP000076871"/>
    </source>
</evidence>
<gene>
    <name evidence="2" type="ORF">LAESUDRAFT_732784</name>
</gene>
<dbReference type="EMBL" id="KV427705">
    <property type="protein sequence ID" value="KZS99939.1"/>
    <property type="molecule type" value="Genomic_DNA"/>
</dbReference>
<protein>
    <submittedName>
        <fullName evidence="2">Uncharacterized protein</fullName>
    </submittedName>
</protein>
<name>A0A165AZE5_9APHY</name>
<dbReference type="Proteomes" id="UP000076871">
    <property type="component" value="Unassembled WGS sequence"/>
</dbReference>
<dbReference type="AlphaFoldDB" id="A0A165AZE5"/>